<name>K2FTX7_9BACT</name>
<dbReference type="Pfam" id="PF00440">
    <property type="entry name" value="TetR_N"/>
    <property type="match status" value="1"/>
</dbReference>
<dbReference type="InterPro" id="IPR001647">
    <property type="entry name" value="HTH_TetR"/>
</dbReference>
<dbReference type="PANTHER" id="PTHR47506">
    <property type="entry name" value="TRANSCRIPTIONAL REGULATORY PROTEIN"/>
    <property type="match status" value="1"/>
</dbReference>
<keyword evidence="2 4" id="KW-0238">DNA-binding</keyword>
<organism evidence="6">
    <name type="scientific">uncultured bacterium</name>
    <name type="common">gcode 4</name>
    <dbReference type="NCBI Taxonomy" id="1234023"/>
    <lineage>
        <taxon>Bacteria</taxon>
        <taxon>environmental samples</taxon>
    </lineage>
</organism>
<sequence>MKTEILEKIETLFWENSFVEVSMDEVAKKLDMKKASIYYHFPSKEKMFLEVMEFSFLKYKAYLEEILNNSEINEILLWIISYPIGFKNLFSVVSQKWYCKIGVIRDFITLKNKELFQILYWYFHEKHWFNEEKTVLLQSLLDDLCKKYCIFDCKETLDSNKLIPEITKIFFTNPN</sequence>
<reference evidence="6" key="1">
    <citation type="journal article" date="2012" name="Science">
        <title>Fermentation, hydrogen, and sulfur metabolism in multiple uncultivated bacterial phyla.</title>
        <authorList>
            <person name="Wrighton K.C."/>
            <person name="Thomas B.C."/>
            <person name="Sharon I."/>
            <person name="Miller C.S."/>
            <person name="Castelle C.J."/>
            <person name="VerBerkmoes N.C."/>
            <person name="Wilkins M.J."/>
            <person name="Hettich R.L."/>
            <person name="Lipton M.S."/>
            <person name="Williams K.H."/>
            <person name="Long P.E."/>
            <person name="Banfield J.F."/>
        </authorList>
    </citation>
    <scope>NUCLEOTIDE SEQUENCE [LARGE SCALE GENOMIC DNA]</scope>
</reference>
<evidence type="ECO:0000259" key="5">
    <source>
        <dbReference type="PROSITE" id="PS50977"/>
    </source>
</evidence>
<accession>K2FTX7</accession>
<dbReference type="EMBL" id="AMFJ01000824">
    <property type="protein sequence ID" value="EKE26383.1"/>
    <property type="molecule type" value="Genomic_DNA"/>
</dbReference>
<evidence type="ECO:0000256" key="4">
    <source>
        <dbReference type="PROSITE-ProRule" id="PRU00335"/>
    </source>
</evidence>
<protein>
    <recommendedName>
        <fullName evidence="5">HTH tetR-type domain-containing protein</fullName>
    </recommendedName>
</protein>
<proteinExistence type="predicted"/>
<dbReference type="Gene3D" id="1.10.357.10">
    <property type="entry name" value="Tetracycline Repressor, domain 2"/>
    <property type="match status" value="1"/>
</dbReference>
<evidence type="ECO:0000313" key="6">
    <source>
        <dbReference type="EMBL" id="EKE26383.1"/>
    </source>
</evidence>
<gene>
    <name evidence="6" type="ORF">ACD_4C00308G0011</name>
</gene>
<keyword evidence="1" id="KW-0805">Transcription regulation</keyword>
<dbReference type="InterPro" id="IPR009057">
    <property type="entry name" value="Homeodomain-like_sf"/>
</dbReference>
<dbReference type="AlphaFoldDB" id="K2FTX7"/>
<feature type="DNA-binding region" description="H-T-H motif" evidence="4">
    <location>
        <begin position="22"/>
        <end position="41"/>
    </location>
</feature>
<feature type="domain" description="HTH tetR-type" evidence="5">
    <location>
        <begin position="1"/>
        <end position="59"/>
    </location>
</feature>
<evidence type="ECO:0000256" key="3">
    <source>
        <dbReference type="ARBA" id="ARBA00023163"/>
    </source>
</evidence>
<keyword evidence="3" id="KW-0804">Transcription</keyword>
<dbReference type="PRINTS" id="PR00455">
    <property type="entry name" value="HTHTETR"/>
</dbReference>
<dbReference type="GO" id="GO:0003677">
    <property type="term" value="F:DNA binding"/>
    <property type="evidence" value="ECO:0007669"/>
    <property type="project" value="UniProtKB-UniRule"/>
</dbReference>
<dbReference type="PROSITE" id="PS50977">
    <property type="entry name" value="HTH_TETR_2"/>
    <property type="match status" value="1"/>
</dbReference>
<comment type="caution">
    <text evidence="6">The sequence shown here is derived from an EMBL/GenBank/DDBJ whole genome shotgun (WGS) entry which is preliminary data.</text>
</comment>
<dbReference type="SUPFAM" id="SSF46689">
    <property type="entry name" value="Homeodomain-like"/>
    <property type="match status" value="1"/>
</dbReference>
<evidence type="ECO:0000256" key="1">
    <source>
        <dbReference type="ARBA" id="ARBA00023015"/>
    </source>
</evidence>
<evidence type="ECO:0000256" key="2">
    <source>
        <dbReference type="ARBA" id="ARBA00023125"/>
    </source>
</evidence>
<dbReference type="PANTHER" id="PTHR47506:SF6">
    <property type="entry name" value="HTH-TYPE TRANSCRIPTIONAL REPRESSOR NEMR"/>
    <property type="match status" value="1"/>
</dbReference>